<accession>A0AAW8EN53</accession>
<comment type="caution">
    <text evidence="2">The sequence shown here is derived from an EMBL/GenBank/DDBJ whole genome shotgun (WGS) entry which is preliminary data.</text>
</comment>
<protein>
    <submittedName>
        <fullName evidence="2">Osmotically-inducible protein OsmY</fullName>
    </submittedName>
</protein>
<dbReference type="AlphaFoldDB" id="A0AAW8EN53"/>
<dbReference type="EMBL" id="JAUSRV010000014">
    <property type="protein sequence ID" value="MDP9973859.1"/>
    <property type="molecule type" value="Genomic_DNA"/>
</dbReference>
<dbReference type="InterPro" id="IPR007055">
    <property type="entry name" value="BON_dom"/>
</dbReference>
<dbReference type="RefSeq" id="WP_307596067.1">
    <property type="nucleotide sequence ID" value="NZ_JAUSRV010000014.1"/>
</dbReference>
<proteinExistence type="predicted"/>
<sequence length="164" mass="17977">MRDFVSFAAGVAAGTVAMYYLDHQSGRRRRALARDKAIAAGHEAADMAESAGRRAADHLKGYMATGRFDRTGGGEPETDSQLHERIRARLGRVVSHPKSIEVEVDRGSVHLRGHILTRELDDLLNELKQMRGVQAVTNELSCHDTAEGISELQGRTEPAGRPLH</sequence>
<dbReference type="Proteomes" id="UP001224845">
    <property type="component" value="Unassembled WGS sequence"/>
</dbReference>
<evidence type="ECO:0000313" key="2">
    <source>
        <dbReference type="EMBL" id="MDP9973859.1"/>
    </source>
</evidence>
<reference evidence="2" key="1">
    <citation type="submission" date="2023-07" db="EMBL/GenBank/DDBJ databases">
        <title>Sorghum-associated microbial communities from plants grown in Nebraska, USA.</title>
        <authorList>
            <person name="Schachtman D."/>
        </authorList>
    </citation>
    <scope>NUCLEOTIDE SEQUENCE</scope>
    <source>
        <strain evidence="2">DS3315</strain>
    </source>
</reference>
<evidence type="ECO:0000313" key="3">
    <source>
        <dbReference type="Proteomes" id="UP001224845"/>
    </source>
</evidence>
<evidence type="ECO:0000259" key="1">
    <source>
        <dbReference type="Pfam" id="PF04972"/>
    </source>
</evidence>
<name>A0AAW8EN53_VARPD</name>
<dbReference type="Pfam" id="PF04972">
    <property type="entry name" value="BON"/>
    <property type="match status" value="1"/>
</dbReference>
<organism evidence="2 3">
    <name type="scientific">Variovorax paradoxus</name>
    <dbReference type="NCBI Taxonomy" id="34073"/>
    <lineage>
        <taxon>Bacteria</taxon>
        <taxon>Pseudomonadati</taxon>
        <taxon>Pseudomonadota</taxon>
        <taxon>Betaproteobacteria</taxon>
        <taxon>Burkholderiales</taxon>
        <taxon>Comamonadaceae</taxon>
        <taxon>Variovorax</taxon>
    </lineage>
</organism>
<feature type="domain" description="BON" evidence="1">
    <location>
        <begin position="78"/>
        <end position="141"/>
    </location>
</feature>
<gene>
    <name evidence="2" type="ORF">J2W39_005122</name>
</gene>